<dbReference type="GO" id="GO:0003677">
    <property type="term" value="F:DNA binding"/>
    <property type="evidence" value="ECO:0007669"/>
    <property type="project" value="UniProtKB-KW"/>
</dbReference>
<dbReference type="InterPro" id="IPR036390">
    <property type="entry name" value="WH_DNA-bd_sf"/>
</dbReference>
<dbReference type="PROSITE" id="PS50042">
    <property type="entry name" value="CNMP_BINDING_3"/>
    <property type="match status" value="1"/>
</dbReference>
<dbReference type="Gene3D" id="2.60.120.10">
    <property type="entry name" value="Jelly Rolls"/>
    <property type="match status" value="1"/>
</dbReference>
<proteinExistence type="predicted"/>
<protein>
    <recommendedName>
        <fullName evidence="8">Cyclic nucleotide-binding domain protein</fullName>
    </recommendedName>
</protein>
<dbReference type="SMART" id="SM00419">
    <property type="entry name" value="HTH_CRP"/>
    <property type="match status" value="1"/>
</dbReference>
<dbReference type="EMBL" id="AFZE01000004">
    <property type="protein sequence ID" value="EHL16244.1"/>
    <property type="molecule type" value="Genomic_DNA"/>
</dbReference>
<dbReference type="RefSeq" id="WP_009525546.1">
    <property type="nucleotide sequence ID" value="NZ_JH414553.1"/>
</dbReference>
<gene>
    <name evidence="6" type="ORF">HMPREF9629_01313</name>
</gene>
<dbReference type="SUPFAM" id="SSF46785">
    <property type="entry name" value="Winged helix' DNA-binding domain"/>
    <property type="match status" value="1"/>
</dbReference>
<evidence type="ECO:0000256" key="3">
    <source>
        <dbReference type="ARBA" id="ARBA00023163"/>
    </source>
</evidence>
<dbReference type="InterPro" id="IPR012318">
    <property type="entry name" value="HTH_CRP"/>
</dbReference>
<evidence type="ECO:0000313" key="6">
    <source>
        <dbReference type="EMBL" id="EHL16244.1"/>
    </source>
</evidence>
<keyword evidence="2" id="KW-0238">DNA-binding</keyword>
<dbReference type="AlphaFoldDB" id="G9WYR2"/>
<evidence type="ECO:0000313" key="7">
    <source>
        <dbReference type="Proteomes" id="UP000006437"/>
    </source>
</evidence>
<keyword evidence="1" id="KW-0805">Transcription regulation</keyword>
<name>G9WYR2_9FIRM</name>
<evidence type="ECO:0000259" key="5">
    <source>
        <dbReference type="PROSITE" id="PS51063"/>
    </source>
</evidence>
<evidence type="ECO:0000256" key="2">
    <source>
        <dbReference type="ARBA" id="ARBA00023125"/>
    </source>
</evidence>
<comment type="caution">
    <text evidence="6">The sequence shown here is derived from an EMBL/GenBank/DDBJ whole genome shotgun (WGS) entry which is preliminary data.</text>
</comment>
<dbReference type="SUPFAM" id="SSF51206">
    <property type="entry name" value="cAMP-binding domain-like"/>
    <property type="match status" value="1"/>
</dbReference>
<dbReference type="SMART" id="SM00100">
    <property type="entry name" value="cNMP"/>
    <property type="match status" value="1"/>
</dbReference>
<dbReference type="InterPro" id="IPR000595">
    <property type="entry name" value="cNMP-bd_dom"/>
</dbReference>
<accession>G9WYR2</accession>
<dbReference type="PANTHER" id="PTHR24567:SF58">
    <property type="entry name" value="CYCLIC AMP-BINDING REGULATORY PROTEIN"/>
    <property type="match status" value="1"/>
</dbReference>
<dbReference type="CDD" id="cd00038">
    <property type="entry name" value="CAP_ED"/>
    <property type="match status" value="1"/>
</dbReference>
<dbReference type="HOGENOM" id="CLU_075053_4_1_9"/>
<sequence length="232" mass="27439">MDNINNILKKSILFENVTEQELKDIIEFSKTRLISLKKDEYLFYQEDEPRNLYILIDGAVQIEKTDVNGKRMIMNRFDEVGVMFAEVYVYFSDKLYDYSCIAIKNTKVFAIPREFFMNIDSLTQSYNYKITQNMLKILSRKALYLNQKVLILSSFTLRQKIASYLLQRLRECDGKENKKINLLFKREELADFIGTTRPSLSREMLLMQDQGIIDLDKNTFTVLDIQKLQEII</sequence>
<dbReference type="Proteomes" id="UP000006437">
    <property type="component" value="Unassembled WGS sequence"/>
</dbReference>
<dbReference type="Pfam" id="PF00027">
    <property type="entry name" value="cNMP_binding"/>
    <property type="match status" value="1"/>
</dbReference>
<dbReference type="InterPro" id="IPR050397">
    <property type="entry name" value="Env_Response_Regulators"/>
</dbReference>
<reference evidence="6 7" key="1">
    <citation type="submission" date="2011-08" db="EMBL/GenBank/DDBJ databases">
        <title>The Genome Sequence of Eubacteriaceae bacterium ACC19a.</title>
        <authorList>
            <consortium name="The Broad Institute Genome Sequencing Platform"/>
            <person name="Earl A."/>
            <person name="Ward D."/>
            <person name="Feldgarden M."/>
            <person name="Gevers D."/>
            <person name="Sizova M."/>
            <person name="Hazen A."/>
            <person name="Epstein S."/>
            <person name="Young S.K."/>
            <person name="Zeng Q."/>
            <person name="Gargeya S."/>
            <person name="Fitzgerald M."/>
            <person name="Haas B."/>
            <person name="Abouelleil A."/>
            <person name="Alvarado L."/>
            <person name="Arachchi H.M."/>
            <person name="Berlin A."/>
            <person name="Brown A."/>
            <person name="Chapman S.B."/>
            <person name="Chen Z."/>
            <person name="Dunbar C."/>
            <person name="Freedman E."/>
            <person name="Gearin G."/>
            <person name="Gellesch M."/>
            <person name="Goldberg J."/>
            <person name="Griggs A."/>
            <person name="Gujja S."/>
            <person name="Heiman D."/>
            <person name="Howarth C."/>
            <person name="Larson L."/>
            <person name="Lui A."/>
            <person name="MacDonald P.J.P."/>
            <person name="Montmayeur A."/>
            <person name="Murphy C."/>
            <person name="Neiman D."/>
            <person name="Pearson M."/>
            <person name="Priest M."/>
            <person name="Roberts A."/>
            <person name="Saif S."/>
            <person name="Shea T."/>
            <person name="Shenoy N."/>
            <person name="Sisk P."/>
            <person name="Stolte C."/>
            <person name="Sykes S."/>
            <person name="Wortman J."/>
            <person name="Nusbaum C."/>
            <person name="Birren B."/>
        </authorList>
    </citation>
    <scope>NUCLEOTIDE SEQUENCE [LARGE SCALE GENOMIC DNA]</scope>
    <source>
        <strain evidence="6 7">ACC19a</strain>
    </source>
</reference>
<dbReference type="InterPro" id="IPR018490">
    <property type="entry name" value="cNMP-bd_dom_sf"/>
</dbReference>
<evidence type="ECO:0000256" key="1">
    <source>
        <dbReference type="ARBA" id="ARBA00023015"/>
    </source>
</evidence>
<keyword evidence="3" id="KW-0804">Transcription</keyword>
<evidence type="ECO:0008006" key="8">
    <source>
        <dbReference type="Google" id="ProtNLM"/>
    </source>
</evidence>
<dbReference type="GO" id="GO:0003700">
    <property type="term" value="F:DNA-binding transcription factor activity"/>
    <property type="evidence" value="ECO:0007669"/>
    <property type="project" value="TreeGrafter"/>
</dbReference>
<feature type="domain" description="HTH crp-type" evidence="5">
    <location>
        <begin position="155"/>
        <end position="226"/>
    </location>
</feature>
<dbReference type="PROSITE" id="PS51063">
    <property type="entry name" value="HTH_CRP_2"/>
    <property type="match status" value="1"/>
</dbReference>
<dbReference type="InterPro" id="IPR014710">
    <property type="entry name" value="RmlC-like_jellyroll"/>
</dbReference>
<dbReference type="Pfam" id="PF13545">
    <property type="entry name" value="HTH_Crp_2"/>
    <property type="match status" value="1"/>
</dbReference>
<dbReference type="PANTHER" id="PTHR24567">
    <property type="entry name" value="CRP FAMILY TRANSCRIPTIONAL REGULATORY PROTEIN"/>
    <property type="match status" value="1"/>
</dbReference>
<evidence type="ECO:0000259" key="4">
    <source>
        <dbReference type="PROSITE" id="PS50042"/>
    </source>
</evidence>
<dbReference type="PATRIC" id="fig|796937.3.peg.506"/>
<feature type="domain" description="Cyclic nucleotide-binding" evidence="4">
    <location>
        <begin position="13"/>
        <end position="137"/>
    </location>
</feature>
<dbReference type="GO" id="GO:0005829">
    <property type="term" value="C:cytosol"/>
    <property type="evidence" value="ECO:0007669"/>
    <property type="project" value="TreeGrafter"/>
</dbReference>
<organism evidence="6 7">
    <name type="scientific">Peptoanaerobacter stomatis</name>
    <dbReference type="NCBI Taxonomy" id="796937"/>
    <lineage>
        <taxon>Bacteria</taxon>
        <taxon>Bacillati</taxon>
        <taxon>Bacillota</taxon>
        <taxon>Clostridia</taxon>
        <taxon>Peptostreptococcales</taxon>
        <taxon>Filifactoraceae</taxon>
        <taxon>Peptoanaerobacter</taxon>
    </lineage>
</organism>
<dbReference type="BioCyc" id="EBAC796937-HMP:GMGH-1318-MONOMER"/>